<evidence type="ECO:0000313" key="1">
    <source>
        <dbReference type="EMBL" id="KAL0275070.1"/>
    </source>
</evidence>
<proteinExistence type="predicted"/>
<protein>
    <submittedName>
        <fullName evidence="1">Uncharacterized protein</fullName>
    </submittedName>
</protein>
<comment type="caution">
    <text evidence="1">The sequence shown here is derived from an EMBL/GenBank/DDBJ whole genome shotgun (WGS) entry which is preliminary data.</text>
</comment>
<accession>A0AAW2HYM1</accession>
<organism evidence="1">
    <name type="scientific">Menopon gallinae</name>
    <name type="common">poultry shaft louse</name>
    <dbReference type="NCBI Taxonomy" id="328185"/>
    <lineage>
        <taxon>Eukaryota</taxon>
        <taxon>Metazoa</taxon>
        <taxon>Ecdysozoa</taxon>
        <taxon>Arthropoda</taxon>
        <taxon>Hexapoda</taxon>
        <taxon>Insecta</taxon>
        <taxon>Pterygota</taxon>
        <taxon>Neoptera</taxon>
        <taxon>Paraneoptera</taxon>
        <taxon>Psocodea</taxon>
        <taxon>Troctomorpha</taxon>
        <taxon>Phthiraptera</taxon>
        <taxon>Amblycera</taxon>
        <taxon>Menoponidae</taxon>
        <taxon>Menopon</taxon>
    </lineage>
</organism>
<name>A0AAW2HYM1_9NEOP</name>
<dbReference type="AlphaFoldDB" id="A0AAW2HYM1"/>
<dbReference type="EMBL" id="JARGDH010000002">
    <property type="protein sequence ID" value="KAL0275070.1"/>
    <property type="molecule type" value="Genomic_DNA"/>
</dbReference>
<gene>
    <name evidence="1" type="ORF">PYX00_003050</name>
</gene>
<sequence length="114" mass="13224">MRVQHILLDIRQGIRDLQQPGLPESISEQYQLFAVHVRREQGRDNRDHVPGFRHPEISSRVSLIFFLFYPSTPKNRLIGFSGYVWAKARDRNRAAPAVASQAPNFARRINCRRG</sequence>
<reference evidence="1" key="1">
    <citation type="journal article" date="2024" name="Gigascience">
        <title>Chromosome-level genome of the poultry shaft louse Menopon gallinae provides insight into the host-switching and adaptive evolution of parasitic lice.</title>
        <authorList>
            <person name="Xu Y."/>
            <person name="Ma L."/>
            <person name="Liu S."/>
            <person name="Liang Y."/>
            <person name="Liu Q."/>
            <person name="He Z."/>
            <person name="Tian L."/>
            <person name="Duan Y."/>
            <person name="Cai W."/>
            <person name="Li H."/>
            <person name="Song F."/>
        </authorList>
    </citation>
    <scope>NUCLEOTIDE SEQUENCE</scope>
    <source>
        <strain evidence="1">Cailab_2023a</strain>
    </source>
</reference>